<evidence type="ECO:0000313" key="2">
    <source>
        <dbReference type="Proteomes" id="UP001359559"/>
    </source>
</evidence>
<dbReference type="Proteomes" id="UP001359559">
    <property type="component" value="Unassembled WGS sequence"/>
</dbReference>
<name>A0AAN9IBT3_CLITE</name>
<organism evidence="1 2">
    <name type="scientific">Clitoria ternatea</name>
    <name type="common">Butterfly pea</name>
    <dbReference type="NCBI Taxonomy" id="43366"/>
    <lineage>
        <taxon>Eukaryota</taxon>
        <taxon>Viridiplantae</taxon>
        <taxon>Streptophyta</taxon>
        <taxon>Embryophyta</taxon>
        <taxon>Tracheophyta</taxon>
        <taxon>Spermatophyta</taxon>
        <taxon>Magnoliopsida</taxon>
        <taxon>eudicotyledons</taxon>
        <taxon>Gunneridae</taxon>
        <taxon>Pentapetalae</taxon>
        <taxon>rosids</taxon>
        <taxon>fabids</taxon>
        <taxon>Fabales</taxon>
        <taxon>Fabaceae</taxon>
        <taxon>Papilionoideae</taxon>
        <taxon>50 kb inversion clade</taxon>
        <taxon>NPAAA clade</taxon>
        <taxon>indigoferoid/millettioid clade</taxon>
        <taxon>Phaseoleae</taxon>
        <taxon>Clitoria</taxon>
    </lineage>
</organism>
<dbReference type="AlphaFoldDB" id="A0AAN9IBT3"/>
<gene>
    <name evidence="1" type="ORF">RJT34_28902</name>
</gene>
<accession>A0AAN9IBT3</accession>
<sequence length="262" mass="29380">MTHMNVSQCMQARPMQIDAIQRLDRKCKKNTHMNNGNYFYGFINPNEKLMKETSLLHYNRPPDEDDDVKIVKKIVIEKVILGDRNKMFDNATMVGDDVTKYLLRVDESERISERERYKDNDGITYGKDGAGSRGQGGVGSDSLNADILDSGPVKIIGLENGGTKYGQGWSGRILTTGSVGTAGGLLCVWDKSKFHKIQVIVEFGFLGVIGSWKERKQLCVIINVYSSCLLVDKKRLWEGLLQEENAGLAEEEVLTRKNLLAE</sequence>
<dbReference type="EMBL" id="JAYKXN010000007">
    <property type="protein sequence ID" value="KAK7272364.1"/>
    <property type="molecule type" value="Genomic_DNA"/>
</dbReference>
<comment type="caution">
    <text evidence="1">The sequence shown here is derived from an EMBL/GenBank/DDBJ whole genome shotgun (WGS) entry which is preliminary data.</text>
</comment>
<keyword evidence="2" id="KW-1185">Reference proteome</keyword>
<proteinExistence type="predicted"/>
<reference evidence="1 2" key="1">
    <citation type="submission" date="2024-01" db="EMBL/GenBank/DDBJ databases">
        <title>The genomes of 5 underutilized Papilionoideae crops provide insights into root nodulation and disease resistance.</title>
        <authorList>
            <person name="Yuan L."/>
        </authorList>
    </citation>
    <scope>NUCLEOTIDE SEQUENCE [LARGE SCALE GENOMIC DNA]</scope>
    <source>
        <strain evidence="1">LY-2023</strain>
        <tissue evidence="1">Leaf</tissue>
    </source>
</reference>
<evidence type="ECO:0000313" key="1">
    <source>
        <dbReference type="EMBL" id="KAK7272364.1"/>
    </source>
</evidence>
<protein>
    <submittedName>
        <fullName evidence="1">Uncharacterized protein</fullName>
    </submittedName>
</protein>